<keyword evidence="4" id="KW-0479">Metal-binding</keyword>
<dbReference type="GO" id="GO:0046872">
    <property type="term" value="F:metal ion binding"/>
    <property type="evidence" value="ECO:0007669"/>
    <property type="project" value="UniProtKB-KW"/>
</dbReference>
<dbReference type="Gene3D" id="1.20.1090.10">
    <property type="entry name" value="Dehydroquinate synthase-like - alpha domain"/>
    <property type="match status" value="1"/>
</dbReference>
<dbReference type="FunFam" id="3.40.50.1970:FF:000007">
    <property type="entry name" value="Pentafunctional AROM polypeptide"/>
    <property type="match status" value="1"/>
</dbReference>
<evidence type="ECO:0000313" key="11">
    <source>
        <dbReference type="EMBL" id="SVE17718.1"/>
    </source>
</evidence>
<evidence type="ECO:0000256" key="5">
    <source>
        <dbReference type="ARBA" id="ARBA00022741"/>
    </source>
</evidence>
<reference evidence="11" key="1">
    <citation type="submission" date="2018-05" db="EMBL/GenBank/DDBJ databases">
        <authorList>
            <person name="Lanie J.A."/>
            <person name="Ng W.-L."/>
            <person name="Kazmierczak K.M."/>
            <person name="Andrzejewski T.M."/>
            <person name="Davidsen T.M."/>
            <person name="Wayne K.J."/>
            <person name="Tettelin H."/>
            <person name="Glass J.I."/>
            <person name="Rusch D."/>
            <person name="Podicherti R."/>
            <person name="Tsui H.-C.T."/>
            <person name="Winkler M.E."/>
        </authorList>
    </citation>
    <scope>NUCLEOTIDE SEQUENCE</scope>
</reference>
<organism evidence="11">
    <name type="scientific">marine metagenome</name>
    <dbReference type="NCBI Taxonomy" id="408172"/>
    <lineage>
        <taxon>unclassified sequences</taxon>
        <taxon>metagenomes</taxon>
        <taxon>ecological metagenomes</taxon>
    </lineage>
</organism>
<protein>
    <submittedName>
        <fullName evidence="11">Uncharacterized protein</fullName>
    </submittedName>
</protein>
<keyword evidence="7" id="KW-0520">NAD</keyword>
<evidence type="ECO:0000259" key="10">
    <source>
        <dbReference type="Pfam" id="PF24621"/>
    </source>
</evidence>
<gene>
    <name evidence="11" type="ORF">METZ01_LOCUS470572</name>
</gene>
<dbReference type="Gene3D" id="3.40.50.1970">
    <property type="match status" value="1"/>
</dbReference>
<comment type="cofactor">
    <cofactor evidence="1">
        <name>NAD(+)</name>
        <dbReference type="ChEBI" id="CHEBI:57540"/>
    </cofactor>
</comment>
<evidence type="ECO:0000256" key="4">
    <source>
        <dbReference type="ARBA" id="ARBA00022723"/>
    </source>
</evidence>
<comment type="cofactor">
    <cofactor evidence="3">
        <name>Zn(2+)</name>
        <dbReference type="ChEBI" id="CHEBI:29105"/>
    </cofactor>
</comment>
<dbReference type="InterPro" id="IPR056179">
    <property type="entry name" value="DHQS_C"/>
</dbReference>
<evidence type="ECO:0000256" key="1">
    <source>
        <dbReference type="ARBA" id="ARBA00001911"/>
    </source>
</evidence>
<dbReference type="InterPro" id="IPR050071">
    <property type="entry name" value="Dehydroquinate_synthase"/>
</dbReference>
<keyword evidence="5" id="KW-0547">Nucleotide-binding</keyword>
<keyword evidence="6" id="KW-0862">Zinc</keyword>
<comment type="cofactor">
    <cofactor evidence="2">
        <name>Co(2+)</name>
        <dbReference type="ChEBI" id="CHEBI:48828"/>
    </cofactor>
</comment>
<feature type="domain" description="3-dehydroquinate synthase N-terminal" evidence="9">
    <location>
        <begin position="33"/>
        <end position="144"/>
    </location>
</feature>
<name>A0A383BE48_9ZZZZ</name>
<keyword evidence="8" id="KW-0456">Lyase</keyword>
<accession>A0A383BE48</accession>
<dbReference type="AlphaFoldDB" id="A0A383BE48"/>
<dbReference type="Pfam" id="PF01761">
    <property type="entry name" value="DHQ_synthase"/>
    <property type="match status" value="1"/>
</dbReference>
<dbReference type="EMBL" id="UINC01199340">
    <property type="protein sequence ID" value="SVE17718.1"/>
    <property type="molecule type" value="Genomic_DNA"/>
</dbReference>
<feature type="domain" description="3-dehydroquinate synthase C-terminal" evidence="10">
    <location>
        <begin position="146"/>
        <end position="245"/>
    </location>
</feature>
<dbReference type="GO" id="GO:0000166">
    <property type="term" value="F:nucleotide binding"/>
    <property type="evidence" value="ECO:0007669"/>
    <property type="project" value="UniProtKB-KW"/>
</dbReference>
<proteinExistence type="predicted"/>
<evidence type="ECO:0000259" key="9">
    <source>
        <dbReference type="Pfam" id="PF01761"/>
    </source>
</evidence>
<dbReference type="PANTHER" id="PTHR43622">
    <property type="entry name" value="3-DEHYDROQUINATE SYNTHASE"/>
    <property type="match status" value="1"/>
</dbReference>
<dbReference type="InterPro" id="IPR030960">
    <property type="entry name" value="DHQS/DOIS_N"/>
</dbReference>
<dbReference type="Pfam" id="PF24621">
    <property type="entry name" value="DHQS_C"/>
    <property type="match status" value="1"/>
</dbReference>
<sequence length="245" mass="27416">VKKICIISDNKLPKLLLKKLIKSLKKYDLRIFKLTANEKTKSIKVVNKIIEKLLKDNFNRSDCVIAFGGGVLGDLSAFVSNLTKRGLKFVNIPTTLLAQVDASIGGKTGINSDQGKNLIGTYYQPDFVLTDTSVLKSLPQREMISGYGEILKHSLILDKKFFLWLSKNAKKIVNKKNNALLINAIFKSCKIKSKIVNRDEKEENLRMILNFGHTFAHGFEGAKNFSKKLNHGEAVLLGMMMASQL</sequence>
<evidence type="ECO:0000256" key="6">
    <source>
        <dbReference type="ARBA" id="ARBA00022833"/>
    </source>
</evidence>
<evidence type="ECO:0000256" key="7">
    <source>
        <dbReference type="ARBA" id="ARBA00023027"/>
    </source>
</evidence>
<feature type="non-terminal residue" evidence="11">
    <location>
        <position position="1"/>
    </location>
</feature>
<evidence type="ECO:0000256" key="8">
    <source>
        <dbReference type="ARBA" id="ARBA00023239"/>
    </source>
</evidence>
<dbReference type="GO" id="GO:0003856">
    <property type="term" value="F:3-dehydroquinate synthase activity"/>
    <property type="evidence" value="ECO:0007669"/>
    <property type="project" value="TreeGrafter"/>
</dbReference>
<dbReference type="CDD" id="cd08195">
    <property type="entry name" value="DHQS"/>
    <property type="match status" value="1"/>
</dbReference>
<evidence type="ECO:0000256" key="3">
    <source>
        <dbReference type="ARBA" id="ARBA00001947"/>
    </source>
</evidence>
<dbReference type="PANTHER" id="PTHR43622:SF1">
    <property type="entry name" value="3-DEHYDROQUINATE SYNTHASE"/>
    <property type="match status" value="1"/>
</dbReference>
<feature type="non-terminal residue" evidence="11">
    <location>
        <position position="245"/>
    </location>
</feature>
<evidence type="ECO:0000256" key="2">
    <source>
        <dbReference type="ARBA" id="ARBA00001941"/>
    </source>
</evidence>
<dbReference type="SUPFAM" id="SSF56796">
    <property type="entry name" value="Dehydroquinate synthase-like"/>
    <property type="match status" value="1"/>
</dbReference>